<dbReference type="EMBL" id="JAVHNQ010000016">
    <property type="protein sequence ID" value="KAK6331181.1"/>
    <property type="molecule type" value="Genomic_DNA"/>
</dbReference>
<sequence>MQLYYRFEKRASGMLILFATSTFARVSAIGVSTGLGSPAQHYQATTTPTIGVSVPHTLSDPGRVLLKSLDPNAISQYQRREECSEKCRRGEPDTARVGEDGVVNSNGCAGICCSCGAGCEAETSIELGTEAEQQLSNDATQTSTYRIGTTQIPSIGDGRCEDTRQHDSVNAASDPEAPYQGSQDIDEQEDPESIWFPDVEYLENRPINRPGPRSSENGNDADVLRLALERGEDSAGEDDDTGIANDHELELLIDEPRELGGYKLEDSERDLDCLHSPEDLYKFLLSSSADHDRSGTPPENANPDATTQPLLVDTESRSDDHWLTVLECSTLDALPAATSLDLEHIDIDILDRIERELSQRCYVLGSQNGVVILVCEDPRFQRAYACREALCQNIVCRIVDRVVNADGTIDGSFFDSVPSSNRGTDAIPPSLSRRAPLLSAASGCSSSEENKRLILRRDTMANRVDAVESWQLVYETTADRDISTLAHPDSTNTAVVGTQHSKRATTPHLICLTGLAAKEDYETFYRLPRPMTFSRFEKRIQQCRNRCECTEDSGGQATLKCGSLRYPDAIPTRLKVCTRACFCQLHRTDDQRPGAAAGFAGRPYEHIRGKDSYGLGDTSSSDAGPKDRTLRVKDLLNTAPDEAGSQYSCSSTADRCPVPGTAEPYYVEGPGPKIDDDRYLKMNLNWGATFNSPRLYRRGRETAAGPEADHDTVLTRTGLLRKRVDGVPKLAGGMTSSQFKARYPSQPEQCVNDGHGRGHEHAHAHASALAKRVNLASGPGTGAKPQAELICDTSSDDFYNGLLTSGSPVPQNWPDWTTIYYYARDRCYRICECMQRKRGGLNNWTLYCPRETESALPVYFMDRTFCARVCRCILPVQVPESTKAGAIDPVASNPKVGLPPISGYELSRIADRGRRRAAYEQRGYYNADGRHGYEHHDRADWAKERSPYPIRIKYTKEPYYVEGPDDSQHFHAIASAREGFALPTGFMHASAGLYRRDLADLEEEGIAIAPRRLGKRNPWQPHALLVCDKGYSEVKKMLREKGIAFGLSGGYFLRLRANCREYCFCRRVGIEYVIECDRPKMEAAGRYRRFIDSMLERCHTFHCECVERPPQTGPSEGAAAAPAVGDGKINLPSLNSLFSQGIIPDPRGSIGVAGVRPNVHGTGITRVSVVGVEEPYFIEGPSRADESRPSFVDSQLLRDAFLVRGSTLGKRGEGEPTETFGKRGKHYKYTWLHTDIICDKSYSEVYPHGDNLRDGRYLRQSQQFYYMHLIRCREKCRCEYSPPKFHAHISCYNDVKNADASIRLGRPMACRRYCHCSAFFADDPAAAGDSNGLLWENGLSGLFSYDVGNPGQFGGESTTSNQDWAPFGAGGSTKSTRAKHRYLVPKTPEAYYLEGPLDGYEEYLKHSRGLKLPGIGPALRPLGMGLGSRISHSLYKRDSQTNGIDIPDEALWKVSGIDPRSLSEDKRFALLMKVLGDLASFCGFVRSFVEDEAYGIGGHVLLPAVQYQYREGWCTLHRALEAEETDSDDSQASNNVSCNPTFAGDSECEYDIAAPLQDATHEEIDHNQFHLEEYTKDTDMTLREGPQAELENPPSLYAPNDTGSPAPPTEEDNVLTSDTVPPTEQTHQLNPNEQPFSNARSILPSTRTSTISSPTATVITSTLKPTSRRLISPSDIRSTGVSSGFETIRTKTRSISTTTA</sequence>
<feature type="compositionally biased region" description="Polar residues" evidence="1">
    <location>
        <begin position="1675"/>
        <end position="1685"/>
    </location>
</feature>
<feature type="region of interest" description="Disordered" evidence="1">
    <location>
        <begin position="1672"/>
        <end position="1700"/>
    </location>
</feature>
<feature type="region of interest" description="Disordered" evidence="1">
    <location>
        <begin position="288"/>
        <end position="308"/>
    </location>
</feature>
<comment type="caution">
    <text evidence="2">The sequence shown here is derived from an EMBL/GenBank/DDBJ whole genome shotgun (WGS) entry which is preliminary data.</text>
</comment>
<dbReference type="Proteomes" id="UP001375240">
    <property type="component" value="Unassembled WGS sequence"/>
</dbReference>
<reference evidence="2 3" key="1">
    <citation type="submission" date="2019-10" db="EMBL/GenBank/DDBJ databases">
        <authorList>
            <person name="Palmer J.M."/>
        </authorList>
    </citation>
    <scope>NUCLEOTIDE SEQUENCE [LARGE SCALE GENOMIC DNA]</scope>
    <source>
        <strain evidence="2 3">TWF696</strain>
    </source>
</reference>
<organism evidence="2 3">
    <name type="scientific">Orbilia brochopaga</name>
    <dbReference type="NCBI Taxonomy" id="3140254"/>
    <lineage>
        <taxon>Eukaryota</taxon>
        <taxon>Fungi</taxon>
        <taxon>Dikarya</taxon>
        <taxon>Ascomycota</taxon>
        <taxon>Pezizomycotina</taxon>
        <taxon>Orbiliomycetes</taxon>
        <taxon>Orbiliales</taxon>
        <taxon>Orbiliaceae</taxon>
        <taxon>Orbilia</taxon>
    </lineage>
</organism>
<feature type="compositionally biased region" description="Basic and acidic residues" evidence="1">
    <location>
        <begin position="158"/>
        <end position="167"/>
    </location>
</feature>
<feature type="region of interest" description="Disordered" evidence="1">
    <location>
        <begin position="133"/>
        <end position="191"/>
    </location>
</feature>
<proteinExistence type="predicted"/>
<feature type="compositionally biased region" description="Polar residues" evidence="1">
    <location>
        <begin position="133"/>
        <end position="153"/>
    </location>
</feature>
<protein>
    <submittedName>
        <fullName evidence="2">Uncharacterized protein</fullName>
    </submittedName>
</protein>
<feature type="region of interest" description="Disordered" evidence="1">
    <location>
        <begin position="1586"/>
        <end position="1640"/>
    </location>
</feature>
<feature type="compositionally biased region" description="Polar residues" evidence="1">
    <location>
        <begin position="1614"/>
        <end position="1639"/>
    </location>
</feature>
<accession>A0AAV9U113</accession>
<keyword evidence="3" id="KW-1185">Reference proteome</keyword>
<evidence type="ECO:0000256" key="1">
    <source>
        <dbReference type="SAM" id="MobiDB-lite"/>
    </source>
</evidence>
<name>A0AAV9U113_9PEZI</name>
<evidence type="ECO:0000313" key="3">
    <source>
        <dbReference type="Proteomes" id="UP001375240"/>
    </source>
</evidence>
<gene>
    <name evidence="2" type="ORF">TWF696_003248</name>
</gene>
<feature type="compositionally biased region" description="Polar residues" evidence="1">
    <location>
        <begin position="297"/>
        <end position="308"/>
    </location>
</feature>
<evidence type="ECO:0000313" key="2">
    <source>
        <dbReference type="EMBL" id="KAK6331181.1"/>
    </source>
</evidence>